<evidence type="ECO:0000313" key="8">
    <source>
        <dbReference type="EMBL" id="KAE9042347.1"/>
    </source>
</evidence>
<evidence type="ECO:0000256" key="5">
    <source>
        <dbReference type="ARBA" id="ARBA00022824"/>
    </source>
</evidence>
<organism evidence="9 11">
    <name type="scientific">Phytophthora rubi</name>
    <dbReference type="NCBI Taxonomy" id="129364"/>
    <lineage>
        <taxon>Eukaryota</taxon>
        <taxon>Sar</taxon>
        <taxon>Stramenopiles</taxon>
        <taxon>Oomycota</taxon>
        <taxon>Peronosporomycetes</taxon>
        <taxon>Peronosporales</taxon>
        <taxon>Peronosporaceae</taxon>
        <taxon>Phytophthora</taxon>
    </lineage>
</organism>
<protein>
    <recommendedName>
        <fullName evidence="3">UDP-N-acetylglucosamine transferase subunit ALG14</fullName>
    </recommendedName>
</protein>
<evidence type="ECO:0000256" key="6">
    <source>
        <dbReference type="ARBA" id="ARBA00022989"/>
    </source>
</evidence>
<comment type="subcellular location">
    <subcellularLocation>
        <location evidence="1">Endoplasmic reticulum membrane</location>
        <topology evidence="1">Single-pass membrane protein</topology>
    </subcellularLocation>
</comment>
<evidence type="ECO:0000256" key="2">
    <source>
        <dbReference type="ARBA" id="ARBA00009731"/>
    </source>
</evidence>
<dbReference type="Gene3D" id="3.40.50.2000">
    <property type="entry name" value="Glycogen Phosphorylase B"/>
    <property type="match status" value="1"/>
</dbReference>
<keyword evidence="5" id="KW-0256">Endoplasmic reticulum</keyword>
<evidence type="ECO:0000256" key="1">
    <source>
        <dbReference type="ARBA" id="ARBA00004389"/>
    </source>
</evidence>
<keyword evidence="12" id="KW-1185">Reference proteome</keyword>
<dbReference type="PANTHER" id="PTHR12154:SF4">
    <property type="entry name" value="UDP-N-ACETYLGLUCOSAMINE TRANSFERASE SUBUNIT ALG14 HOMOLOG"/>
    <property type="match status" value="1"/>
</dbReference>
<evidence type="ECO:0000313" key="12">
    <source>
        <dbReference type="Proteomes" id="UP000434957"/>
    </source>
</evidence>
<comment type="similarity">
    <text evidence="2">Belongs to the ALG14 family.</text>
</comment>
<keyword evidence="7" id="KW-0472">Membrane</keyword>
<evidence type="ECO:0000256" key="7">
    <source>
        <dbReference type="ARBA" id="ARBA00023136"/>
    </source>
</evidence>
<dbReference type="Proteomes" id="UP000429607">
    <property type="component" value="Unassembled WGS sequence"/>
</dbReference>
<evidence type="ECO:0000313" key="9">
    <source>
        <dbReference type="EMBL" id="KAE9047885.1"/>
    </source>
</evidence>
<proteinExistence type="inferred from homology"/>
<dbReference type="PANTHER" id="PTHR12154">
    <property type="entry name" value="GLYCOSYL TRANSFERASE-RELATED"/>
    <property type="match status" value="1"/>
</dbReference>
<dbReference type="EMBL" id="QXFT01000871">
    <property type="protein sequence ID" value="KAE9334128.1"/>
    <property type="molecule type" value="Genomic_DNA"/>
</dbReference>
<name>A0A6A3NXU5_9STRA</name>
<keyword evidence="6" id="KW-1133">Transmembrane helix</keyword>
<dbReference type="Proteomes" id="UP000434957">
    <property type="component" value="Unassembled WGS sequence"/>
</dbReference>
<dbReference type="AlphaFoldDB" id="A0A6A3NXU5"/>
<comment type="caution">
    <text evidence="9">The sequence shown here is derived from an EMBL/GenBank/DDBJ whole genome shotgun (WGS) entry which is preliminary data.</text>
</comment>
<keyword evidence="4" id="KW-0812">Transmembrane</keyword>
<dbReference type="GO" id="GO:0004577">
    <property type="term" value="F:N-acetylglucosaminyldiphosphodolichol N-acetylglucosaminyltransferase activity"/>
    <property type="evidence" value="ECO:0007669"/>
    <property type="project" value="TreeGrafter"/>
</dbReference>
<dbReference type="OrthoDB" id="17098at2759"/>
<dbReference type="Proteomes" id="UP000435112">
    <property type="component" value="Unassembled WGS sequence"/>
</dbReference>
<dbReference type="EMBL" id="QXFU01000149">
    <property type="protein sequence ID" value="KAE9042347.1"/>
    <property type="molecule type" value="Genomic_DNA"/>
</dbReference>
<dbReference type="GO" id="GO:0043541">
    <property type="term" value="C:UDP-N-acetylglucosamine transferase complex"/>
    <property type="evidence" value="ECO:0007669"/>
    <property type="project" value="TreeGrafter"/>
</dbReference>
<evidence type="ECO:0000313" key="11">
    <source>
        <dbReference type="Proteomes" id="UP000429607"/>
    </source>
</evidence>
<evidence type="ECO:0000256" key="4">
    <source>
        <dbReference type="ARBA" id="ARBA00022692"/>
    </source>
</evidence>
<gene>
    <name evidence="9" type="ORF">PR001_g4010</name>
    <name evidence="8" type="ORF">PR002_g3949</name>
    <name evidence="10" type="ORF">PR003_g13674</name>
</gene>
<accession>A0A6A3NXU5</accession>
<dbReference type="InterPro" id="IPR013969">
    <property type="entry name" value="Oligosacch_biosynth_Alg14"/>
</dbReference>
<evidence type="ECO:0000313" key="13">
    <source>
        <dbReference type="Proteomes" id="UP000435112"/>
    </source>
</evidence>
<evidence type="ECO:0000256" key="3">
    <source>
        <dbReference type="ARBA" id="ARBA00017467"/>
    </source>
</evidence>
<evidence type="ECO:0000313" key="10">
    <source>
        <dbReference type="EMBL" id="KAE9334128.1"/>
    </source>
</evidence>
<dbReference type="SUPFAM" id="SSF53756">
    <property type="entry name" value="UDP-Glycosyltransferase/glycogen phosphorylase"/>
    <property type="match status" value="1"/>
</dbReference>
<sequence length="236" mass="26371">MELLGLLLRLAAALLLVAVLLVLRVWQVVVPHRVKASVASYSKPLFHLQNASKSRNVKAAGRQIRVMAVLGSGGHTTELLKLMKRLKREVYTPITFVVAETDKTSQAKTELDWNPTETDSFAVIPRSREVGQSWSSTVWTTLRSFQSCLGLVYNRRPHLVLCNGPGTCIPICAAVLLFRVLGIQSDSKIVFCESFARVQHLSLTGKLLYYVADEFVVQWPQLQAKYPRTKHLGVIC</sequence>
<dbReference type="GO" id="GO:0006488">
    <property type="term" value="P:dolichol-linked oligosaccharide biosynthetic process"/>
    <property type="evidence" value="ECO:0007669"/>
    <property type="project" value="InterPro"/>
</dbReference>
<dbReference type="EMBL" id="QXFV01000157">
    <property type="protein sequence ID" value="KAE9047885.1"/>
    <property type="molecule type" value="Genomic_DNA"/>
</dbReference>
<reference evidence="11 13" key="1">
    <citation type="submission" date="2018-09" db="EMBL/GenBank/DDBJ databases">
        <title>Genomic investigation of the strawberry pathogen Phytophthora fragariae indicates pathogenicity is determined by transcriptional variation in three key races.</title>
        <authorList>
            <person name="Adams T.M."/>
            <person name="Armitage A.D."/>
            <person name="Sobczyk M.K."/>
            <person name="Bates H.J."/>
            <person name="Dunwell J.M."/>
            <person name="Nellist C.F."/>
            <person name="Harrison R.J."/>
        </authorList>
    </citation>
    <scope>NUCLEOTIDE SEQUENCE [LARGE SCALE GENOMIC DNA]</scope>
    <source>
        <strain evidence="9 11">SCRP249</strain>
        <strain evidence="8 13">SCRP324</strain>
        <strain evidence="10 12">SCRP333</strain>
    </source>
</reference>
<dbReference type="Pfam" id="PF08660">
    <property type="entry name" value="Alg14"/>
    <property type="match status" value="1"/>
</dbReference>